<dbReference type="RefSeq" id="WP_181286643.1">
    <property type="nucleotide sequence ID" value="NZ_VDLV01000003.1"/>
</dbReference>
<proteinExistence type="predicted"/>
<evidence type="ECO:0000313" key="2">
    <source>
        <dbReference type="Proteomes" id="UP000572407"/>
    </source>
</evidence>
<reference evidence="1 2" key="1">
    <citation type="submission" date="2019-06" db="EMBL/GenBank/DDBJ databases">
        <title>Analysis of the biodiversity of Brassica napus bacterial endophytes for the selection of potential efficient biofertilizers for rapeseed crops.</title>
        <authorList>
            <person name="Jimenez-Gomez A."/>
            <person name="Saati-Santamaria Z."/>
            <person name="Menendez E."/>
            <person name="Rivas R."/>
            <person name="Mateos P.F."/>
            <person name="Velazquez E."/>
            <person name="Garcia-Fraile P."/>
        </authorList>
    </citation>
    <scope>NUCLEOTIDE SEQUENCE [LARGE SCALE GENOMIC DNA]</scope>
    <source>
        <strain evidence="1 2">CDVBN10</strain>
    </source>
</reference>
<dbReference type="AlphaFoldDB" id="A0A7V8UBI1"/>
<evidence type="ECO:0000313" key="1">
    <source>
        <dbReference type="EMBL" id="MBA1376688.1"/>
    </source>
</evidence>
<dbReference type="Proteomes" id="UP000572407">
    <property type="component" value="Unassembled WGS sequence"/>
</dbReference>
<name>A0A7V8UBI1_9PSED</name>
<gene>
    <name evidence="1" type="ORF">FHK92_02440</name>
</gene>
<accession>A0A7V8UBI1</accession>
<comment type="caution">
    <text evidence="1">The sequence shown here is derived from an EMBL/GenBank/DDBJ whole genome shotgun (WGS) entry which is preliminary data.</text>
</comment>
<organism evidence="1 2">
    <name type="scientific">Pseudomonas brassicacearum subsp. neoaurantiaca</name>
    <dbReference type="NCBI Taxonomy" id="494916"/>
    <lineage>
        <taxon>Bacteria</taxon>
        <taxon>Pseudomonadati</taxon>
        <taxon>Pseudomonadota</taxon>
        <taxon>Gammaproteobacteria</taxon>
        <taxon>Pseudomonadales</taxon>
        <taxon>Pseudomonadaceae</taxon>
        <taxon>Pseudomonas</taxon>
    </lineage>
</organism>
<protein>
    <submittedName>
        <fullName evidence="1">Uncharacterized protein</fullName>
    </submittedName>
</protein>
<dbReference type="EMBL" id="VDLV01000003">
    <property type="protein sequence ID" value="MBA1376688.1"/>
    <property type="molecule type" value="Genomic_DNA"/>
</dbReference>
<sequence length="86" mass="9681">MIRKSAFTGWSAPKDSYHLQQTRENFSEPDYLNALAQSIQDVKPSTCFRDAMLQAITVDKYTLGGQELGKRTRAILEAQTQQAPAF</sequence>